<protein>
    <submittedName>
        <fullName evidence="4">BetI family transcriptional regulator</fullName>
    </submittedName>
</protein>
<organism evidence="4 5">
    <name type="scientific">Corynebacterium ureicelerivorans</name>
    <dbReference type="NCBI Taxonomy" id="401472"/>
    <lineage>
        <taxon>Bacteria</taxon>
        <taxon>Bacillati</taxon>
        <taxon>Actinomycetota</taxon>
        <taxon>Actinomycetes</taxon>
        <taxon>Mycobacteriales</taxon>
        <taxon>Corynebacteriaceae</taxon>
        <taxon>Corynebacterium</taxon>
    </lineage>
</organism>
<feature type="domain" description="HTH tetR-type" evidence="3">
    <location>
        <begin position="3"/>
        <end position="63"/>
    </location>
</feature>
<evidence type="ECO:0000313" key="5">
    <source>
        <dbReference type="Proteomes" id="UP000028939"/>
    </source>
</evidence>
<dbReference type="KEGG" id="cuv:CUREI_04340"/>
<dbReference type="STRING" id="401472.CUREI_04340"/>
<sequence length="181" mass="19493">MRTSQRSEILEAALRVMNAAEGGDITLDAVAHEAGLTKPGLLYHFRNRDVLLAAIVDHAAANVENDMTATLGKPLENANATERLLSYVHVAAHGAAKRAEFIIWGQATYRPELTEPWTTRMGRWLELPDDLDAATRARLTTARLAADGLWGAQATGVSTLHGADLEAVVSSIRSLIEGTTP</sequence>
<proteinExistence type="predicted"/>
<dbReference type="Pfam" id="PF17937">
    <property type="entry name" value="TetR_C_28"/>
    <property type="match status" value="1"/>
</dbReference>
<dbReference type="InterPro" id="IPR041479">
    <property type="entry name" value="TetR_CgmR_C"/>
</dbReference>
<gene>
    <name evidence="4" type="ORF">CUREI_04340</name>
</gene>
<dbReference type="InterPro" id="IPR001647">
    <property type="entry name" value="HTH_TetR"/>
</dbReference>
<dbReference type="EMBL" id="CP009215">
    <property type="protein sequence ID" value="AIL96622.1"/>
    <property type="molecule type" value="Genomic_DNA"/>
</dbReference>
<dbReference type="InterPro" id="IPR009057">
    <property type="entry name" value="Homeodomain-like_sf"/>
</dbReference>
<name>A0A077HPQ1_9CORY</name>
<evidence type="ECO:0000313" key="4">
    <source>
        <dbReference type="EMBL" id="AIL96622.1"/>
    </source>
</evidence>
<dbReference type="RefSeq" id="WP_034666346.1">
    <property type="nucleotide sequence ID" value="NZ_CP009215.1"/>
</dbReference>
<dbReference type="AlphaFoldDB" id="A0A077HPQ1"/>
<dbReference type="Gene3D" id="1.10.357.10">
    <property type="entry name" value="Tetracycline Repressor, domain 2"/>
    <property type="match status" value="1"/>
</dbReference>
<reference evidence="4 5" key="1">
    <citation type="submission" date="2014-08" db="EMBL/GenBank/DDBJ databases">
        <title>Complete genome sequence of Corynebacterium ureicelerivorans DSM 45051, a lipophilic and urea-splitting isolate from a blood culture of a septicaemia patient.</title>
        <authorList>
            <person name="Tippelt A."/>
            <person name="Albersmeier A."/>
            <person name="Brinkrolf K."/>
            <person name="Ruckert C."/>
            <person name="Tauch A."/>
        </authorList>
    </citation>
    <scope>NUCLEOTIDE SEQUENCE [LARGE SCALE GENOMIC DNA]</scope>
    <source>
        <strain evidence="4 5">IMMIB RIV-2301</strain>
    </source>
</reference>
<dbReference type="InterPro" id="IPR036271">
    <property type="entry name" value="Tet_transcr_reg_TetR-rel_C_sf"/>
</dbReference>
<feature type="DNA-binding region" description="H-T-H motif" evidence="2">
    <location>
        <begin position="26"/>
        <end position="45"/>
    </location>
</feature>
<dbReference type="HOGENOM" id="CLU_091687_3_0_11"/>
<evidence type="ECO:0000259" key="3">
    <source>
        <dbReference type="PROSITE" id="PS50977"/>
    </source>
</evidence>
<dbReference type="GO" id="GO:0003677">
    <property type="term" value="F:DNA binding"/>
    <property type="evidence" value="ECO:0007669"/>
    <property type="project" value="UniProtKB-UniRule"/>
</dbReference>
<evidence type="ECO:0000256" key="2">
    <source>
        <dbReference type="PROSITE-ProRule" id="PRU00335"/>
    </source>
</evidence>
<keyword evidence="1 2" id="KW-0238">DNA-binding</keyword>
<dbReference type="Pfam" id="PF00440">
    <property type="entry name" value="TetR_N"/>
    <property type="match status" value="1"/>
</dbReference>
<dbReference type="Proteomes" id="UP000028939">
    <property type="component" value="Chromosome"/>
</dbReference>
<evidence type="ECO:0000256" key="1">
    <source>
        <dbReference type="ARBA" id="ARBA00023125"/>
    </source>
</evidence>
<keyword evidence="5" id="KW-1185">Reference proteome</keyword>
<dbReference type="SUPFAM" id="SSF48498">
    <property type="entry name" value="Tetracyclin repressor-like, C-terminal domain"/>
    <property type="match status" value="1"/>
</dbReference>
<dbReference type="SUPFAM" id="SSF46689">
    <property type="entry name" value="Homeodomain-like"/>
    <property type="match status" value="1"/>
</dbReference>
<accession>A0A077HPQ1</accession>
<dbReference type="PROSITE" id="PS50977">
    <property type="entry name" value="HTH_TETR_2"/>
    <property type="match status" value="1"/>
</dbReference>
<dbReference type="OrthoDB" id="9806334at2"/>